<name>A0A5N6JCI5_9EURO</name>
<dbReference type="EMBL" id="ML732776">
    <property type="protein sequence ID" value="KAB8276572.1"/>
    <property type="molecule type" value="Genomic_DNA"/>
</dbReference>
<proteinExistence type="predicted"/>
<gene>
    <name evidence="1" type="ORF">BDV30DRAFT_32890</name>
</gene>
<evidence type="ECO:0000313" key="2">
    <source>
        <dbReference type="Proteomes" id="UP000326289"/>
    </source>
</evidence>
<keyword evidence="2" id="KW-1185">Reference proteome</keyword>
<organism evidence="1 2">
    <name type="scientific">Aspergillus minisclerotigenes</name>
    <dbReference type="NCBI Taxonomy" id="656917"/>
    <lineage>
        <taxon>Eukaryota</taxon>
        <taxon>Fungi</taxon>
        <taxon>Dikarya</taxon>
        <taxon>Ascomycota</taxon>
        <taxon>Pezizomycotina</taxon>
        <taxon>Eurotiomycetes</taxon>
        <taxon>Eurotiomycetidae</taxon>
        <taxon>Eurotiales</taxon>
        <taxon>Aspergillaceae</taxon>
        <taxon>Aspergillus</taxon>
        <taxon>Aspergillus subgen. Circumdati</taxon>
    </lineage>
</organism>
<protein>
    <submittedName>
        <fullName evidence="1">Uncharacterized protein</fullName>
    </submittedName>
</protein>
<sequence>MVELLVFSLFFSLFFFLFLFHAVDILSVDPYLLLLSYSYWNSFLVSKENYPEYQGLYLYTYLVQD</sequence>
<dbReference type="Proteomes" id="UP000326289">
    <property type="component" value="Unassembled WGS sequence"/>
</dbReference>
<reference evidence="1 2" key="1">
    <citation type="submission" date="2019-04" db="EMBL/GenBank/DDBJ databases">
        <title>Fungal friends and foes A comparative genomics study of 23 Aspergillus species from section Flavi.</title>
        <authorList>
            <consortium name="DOE Joint Genome Institute"/>
            <person name="Kjaerbolling I."/>
            <person name="Vesth T.C."/>
            <person name="Frisvad J.C."/>
            <person name="Nybo J.L."/>
            <person name="Theobald S."/>
            <person name="Kildgaard S."/>
            <person name="Petersen T.I."/>
            <person name="Kuo A."/>
            <person name="Sato A."/>
            <person name="Lyhne E.K."/>
            <person name="Kogle M.E."/>
            <person name="Wiebenga A."/>
            <person name="Kun R.S."/>
            <person name="Lubbers R.J."/>
            <person name="Makela M.R."/>
            <person name="Barry K."/>
            <person name="Chovatia M."/>
            <person name="Clum A."/>
            <person name="Daum C."/>
            <person name="Haridas S."/>
            <person name="He G."/>
            <person name="LaButti K."/>
            <person name="Lipzen A."/>
            <person name="Mondo S."/>
            <person name="Pangilinan J."/>
            <person name="Riley R."/>
            <person name="Salamov A."/>
            <person name="Simmons B.A."/>
            <person name="Magnuson J.K."/>
            <person name="Henrissat B."/>
            <person name="Mortensen U.H."/>
            <person name="Larsen T.O."/>
            <person name="De vries R.P."/>
            <person name="Grigoriev I.V."/>
            <person name="Machida M."/>
            <person name="Baker S.E."/>
            <person name="Andersen M.R."/>
        </authorList>
    </citation>
    <scope>NUCLEOTIDE SEQUENCE [LARGE SCALE GENOMIC DNA]</scope>
    <source>
        <strain evidence="1 2">CBS 117635</strain>
    </source>
</reference>
<dbReference type="AlphaFoldDB" id="A0A5N6JCI5"/>
<evidence type="ECO:0000313" key="1">
    <source>
        <dbReference type="EMBL" id="KAB8276572.1"/>
    </source>
</evidence>
<accession>A0A5N6JCI5</accession>